<dbReference type="Proteomes" id="UP000030066">
    <property type="component" value="Chromosome"/>
</dbReference>
<protein>
    <submittedName>
        <fullName evidence="1">Uncharacterized protein</fullName>
    </submittedName>
</protein>
<proteinExistence type="predicted"/>
<accession>A0A097SS60</accession>
<gene>
    <name evidence="1" type="ORF">MGM1_0240</name>
</gene>
<dbReference type="EMBL" id="CP007711">
    <property type="protein sequence ID" value="AIV03411.1"/>
    <property type="molecule type" value="Genomic_DNA"/>
</dbReference>
<evidence type="ECO:0000313" key="2">
    <source>
        <dbReference type="Proteomes" id="UP000030066"/>
    </source>
</evidence>
<dbReference type="HOGENOM" id="CLU_2732532_0_0_14"/>
<dbReference type="KEGG" id="mgj:MGM1_0240"/>
<dbReference type="AlphaFoldDB" id="A0A097SS60"/>
<evidence type="ECO:0000313" key="1">
    <source>
        <dbReference type="EMBL" id="AIV03411.1"/>
    </source>
</evidence>
<name>A0A097SS60_9BACT</name>
<keyword evidence="2" id="KW-1185">Reference proteome</keyword>
<organism evidence="1 2">
    <name type="scientific">Candidatus Malacoplasma girerdii</name>
    <dbReference type="NCBI Taxonomy" id="1318617"/>
    <lineage>
        <taxon>Bacteria</taxon>
        <taxon>Bacillati</taxon>
        <taxon>Mycoplasmatota</taxon>
        <taxon>Mycoplasmoidales</taxon>
        <taxon>Mycoplasmoidaceae</taxon>
        <taxon>Malacoplasma</taxon>
    </lineage>
</organism>
<sequence>MAPKLQMTGDDIRKMTDEEWMTFRKSSWLKKRAYYEKEMPEYYRPNKESYAKYLDNLQKRLDQRTKKIITE</sequence>
<reference evidence="1 2" key="1">
    <citation type="journal article" date="2014" name="PLoS ONE">
        <title>An emerging Mycoplasma associated with trichomoniasis, vaginal infection and disease.</title>
        <authorList>
            <consortium name="Vaginal Microbiome Consortium"/>
            <person name="Fettweis J.M."/>
            <person name="Serrano M.G."/>
            <person name="Huang B."/>
            <person name="Brooks J.P."/>
            <person name="Glascock A.L."/>
            <person name="Sheth N.U."/>
            <person name="Strauss J.F.III."/>
            <person name="Jefferson K.K."/>
            <person name="Buck G.A."/>
        </authorList>
    </citation>
    <scope>NUCLEOTIDE SEQUENCE [LARGE SCALE GENOMIC DNA]</scope>
    <source>
        <strain evidence="1 2">VCU_M1</strain>
    </source>
</reference>